<reference evidence="1 2" key="1">
    <citation type="submission" date="2017-02" db="EMBL/GenBank/DDBJ databases">
        <title>Complete genome sequence of the drought resistance-promoting endophyte Pantoea alhagi LTYR-11Z.</title>
        <authorList>
            <person name="Zhang L."/>
        </authorList>
    </citation>
    <scope>NUCLEOTIDE SEQUENCE [LARGE SCALE GENOMIC DNA]</scope>
    <source>
        <strain evidence="1 2">LTYR-11Z</strain>
    </source>
</reference>
<dbReference type="STRING" id="1891675.B1H58_15255"/>
<sequence>MSQYQIYYIDGPKENDIDEFASPLRNGARISAHHKEPQVLSSSDRLAPAKQINMPFYNVFEVWDKQHRYFIGTINSIIEFDSIAIKRAIAAGLKPHP</sequence>
<evidence type="ECO:0000313" key="2">
    <source>
        <dbReference type="Proteomes" id="UP000192900"/>
    </source>
</evidence>
<proteinExistence type="predicted"/>
<name>A0A1W6B830_9GAMM</name>
<dbReference type="EMBL" id="CP019706">
    <property type="protein sequence ID" value="ARJ43255.1"/>
    <property type="molecule type" value="Genomic_DNA"/>
</dbReference>
<dbReference type="Proteomes" id="UP000192900">
    <property type="component" value="Chromosome"/>
</dbReference>
<accession>A0A1W6B830</accession>
<evidence type="ECO:0000313" key="1">
    <source>
        <dbReference type="EMBL" id="ARJ43255.1"/>
    </source>
</evidence>
<organism evidence="1 2">
    <name type="scientific">Pantoea alhagi</name>
    <dbReference type="NCBI Taxonomy" id="1891675"/>
    <lineage>
        <taxon>Bacteria</taxon>
        <taxon>Pseudomonadati</taxon>
        <taxon>Pseudomonadota</taxon>
        <taxon>Gammaproteobacteria</taxon>
        <taxon>Enterobacterales</taxon>
        <taxon>Erwiniaceae</taxon>
        <taxon>Pantoea</taxon>
    </lineage>
</organism>
<keyword evidence="2" id="KW-1185">Reference proteome</keyword>
<dbReference type="AlphaFoldDB" id="A0A1W6B830"/>
<protein>
    <submittedName>
        <fullName evidence="1">Uncharacterized protein</fullName>
    </submittedName>
</protein>
<gene>
    <name evidence="1" type="ORF">B1H58_15255</name>
</gene>
<dbReference type="KEGG" id="palh:B1H58_15255"/>
<dbReference type="RefSeq" id="WP_085071311.1">
    <property type="nucleotide sequence ID" value="NZ_CP019706.1"/>
</dbReference>